<dbReference type="RefSeq" id="WP_175192817.1">
    <property type="nucleotide sequence ID" value="NZ_CADIJO010000007.1"/>
</dbReference>
<evidence type="ECO:0000313" key="2">
    <source>
        <dbReference type="EMBL" id="CAB3698249.1"/>
    </source>
</evidence>
<feature type="transmembrane region" description="Helical" evidence="1">
    <location>
        <begin position="12"/>
        <end position="34"/>
    </location>
</feature>
<evidence type="ECO:0000256" key="1">
    <source>
        <dbReference type="SAM" id="Phobius"/>
    </source>
</evidence>
<sequence>MRLHSQPKARPWRWLVFYFLVTLACELAAHLVWIRSCRALVCYLGICPSSVWLVLAVTVLALPIPYWHLRHGLFKRTTGRDPRSARRFAAVYFACSAAGILAATALFKVAVANWPFLS</sequence>
<accession>A0A6S7A2B3</accession>
<reference evidence="2 3" key="1">
    <citation type="submission" date="2020-04" db="EMBL/GenBank/DDBJ databases">
        <authorList>
            <person name="De Canck E."/>
        </authorList>
    </citation>
    <scope>NUCLEOTIDE SEQUENCE [LARGE SCALE GENOMIC DNA]</scope>
    <source>
        <strain evidence="2 3">LMG 3458</strain>
    </source>
</reference>
<keyword evidence="1" id="KW-1133">Transmembrane helix</keyword>
<feature type="transmembrane region" description="Helical" evidence="1">
    <location>
        <begin position="40"/>
        <end position="67"/>
    </location>
</feature>
<dbReference type="AlphaFoldDB" id="A0A6S7A2B3"/>
<proteinExistence type="predicted"/>
<gene>
    <name evidence="2" type="ORF">LMG3458_02507</name>
</gene>
<keyword evidence="1" id="KW-0472">Membrane</keyword>
<protein>
    <submittedName>
        <fullName evidence="2">Uncharacterized protein</fullName>
    </submittedName>
</protein>
<keyword evidence="1" id="KW-0812">Transmembrane</keyword>
<dbReference type="EMBL" id="CADIJO010000007">
    <property type="protein sequence ID" value="CAB3698249.1"/>
    <property type="molecule type" value="Genomic_DNA"/>
</dbReference>
<name>A0A6S7A2B3_9BURK</name>
<evidence type="ECO:0000313" key="3">
    <source>
        <dbReference type="Proteomes" id="UP000494111"/>
    </source>
</evidence>
<organism evidence="2 3">
    <name type="scientific">Achromobacter deleyi</name>
    <dbReference type="NCBI Taxonomy" id="1353891"/>
    <lineage>
        <taxon>Bacteria</taxon>
        <taxon>Pseudomonadati</taxon>
        <taxon>Pseudomonadota</taxon>
        <taxon>Betaproteobacteria</taxon>
        <taxon>Burkholderiales</taxon>
        <taxon>Alcaligenaceae</taxon>
        <taxon>Achromobacter</taxon>
    </lineage>
</organism>
<feature type="transmembrane region" description="Helical" evidence="1">
    <location>
        <begin position="88"/>
        <end position="111"/>
    </location>
</feature>
<dbReference type="PROSITE" id="PS51257">
    <property type="entry name" value="PROKAR_LIPOPROTEIN"/>
    <property type="match status" value="1"/>
</dbReference>
<dbReference type="Proteomes" id="UP000494111">
    <property type="component" value="Unassembled WGS sequence"/>
</dbReference>